<dbReference type="EMBL" id="JAGFBS010000028">
    <property type="protein sequence ID" value="KAG6372304.1"/>
    <property type="molecule type" value="Genomic_DNA"/>
</dbReference>
<dbReference type="AlphaFoldDB" id="A0A8I2YHM1"/>
<comment type="caution">
    <text evidence="2">The sequence shown here is derived from an EMBL/GenBank/DDBJ whole genome shotgun (WGS) entry which is preliminary data.</text>
</comment>
<feature type="region of interest" description="Disordered" evidence="1">
    <location>
        <begin position="525"/>
        <end position="617"/>
    </location>
</feature>
<name>A0A8I2YHM1_9AGAM</name>
<reference evidence="2" key="1">
    <citation type="submission" date="2021-03" db="EMBL/GenBank/DDBJ databases">
        <title>Evolutionary innovations through gain and loss of genes in the ectomycorrhizal Boletales.</title>
        <authorList>
            <person name="Wu G."/>
            <person name="Miyauchi S."/>
            <person name="Morin E."/>
            <person name="Yang Z.-L."/>
            <person name="Xu J."/>
            <person name="Martin F.M."/>
        </authorList>
    </citation>
    <scope>NUCLEOTIDE SEQUENCE</scope>
    <source>
        <strain evidence="2">BR01</strain>
    </source>
</reference>
<feature type="region of interest" description="Disordered" evidence="1">
    <location>
        <begin position="248"/>
        <end position="277"/>
    </location>
</feature>
<evidence type="ECO:0000313" key="2">
    <source>
        <dbReference type="EMBL" id="KAG6372304.1"/>
    </source>
</evidence>
<proteinExistence type="predicted"/>
<keyword evidence="3" id="KW-1185">Reference proteome</keyword>
<feature type="compositionally biased region" description="Polar residues" evidence="1">
    <location>
        <begin position="252"/>
        <end position="273"/>
    </location>
</feature>
<dbReference type="Proteomes" id="UP000683000">
    <property type="component" value="Unassembled WGS sequence"/>
</dbReference>
<sequence length="617" mass="68388">MSESMSSPWIRDYFMNVAETFGAQFYNAPVSSDKKKVQLTDFLTYQENSYVWAWISDKDYKVSVRISKDAADQYKSRHSGRNLIDCRFSVVTISNYRPMFSPRPLGSNTTGNTSVAHISLEISQVKQVGIGGHLFGNPRDLELSENVKEWVLGLRQDGGGGFVSRKKTKKRHLSPPSSPPFSLYAPVSQCQATKTEHTAKPKPERPEDFKRAYTKRWRIFEVHPWKFATKFATKPAAKECLNLCPLPPHRTPSPTSRLQRQGTPSDWSPSNRGSPVAPDAVTTIAVRDGIRQHDKPMASPIMSNLLSDTEEHATVDTAITSDTRSLQPPTPAQRIRHSPSRSSPEFASVPSILLFASNHEYPEKHPTEGSPPRIPQFLDQIPPSRAQSKSLYPILIQDRPSRIYNRNSLHSRSNKAGANLEKQEGLDLTQPPAPSLPSIEVLEIGTSDPEEETDELQLTHSTARTEVGFDTQAGTKDMGEGETYADCEADQRSIDKVEAQLATQDSKTQQLSCLPSASVIQQACPNGQGTDGVSISSEGPGSQGSMHSLFSDLLEDERTVSSRTPIPVSRTGPNVQERQVLPTSRDTTQSHGKSPVSLRETRERERPALSRNQTPRV</sequence>
<feature type="region of interest" description="Disordered" evidence="1">
    <location>
        <begin position="318"/>
        <end position="346"/>
    </location>
</feature>
<feature type="compositionally biased region" description="Basic residues" evidence="1">
    <location>
        <begin position="164"/>
        <end position="173"/>
    </location>
</feature>
<feature type="region of interest" description="Disordered" evidence="1">
    <location>
        <begin position="161"/>
        <end position="180"/>
    </location>
</feature>
<protein>
    <recommendedName>
        <fullName evidence="4">Telomere replication protein EST3</fullName>
    </recommendedName>
</protein>
<evidence type="ECO:0000256" key="1">
    <source>
        <dbReference type="SAM" id="MobiDB-lite"/>
    </source>
</evidence>
<evidence type="ECO:0000313" key="3">
    <source>
        <dbReference type="Proteomes" id="UP000683000"/>
    </source>
</evidence>
<dbReference type="OrthoDB" id="3144405at2759"/>
<evidence type="ECO:0008006" key="4">
    <source>
        <dbReference type="Google" id="ProtNLM"/>
    </source>
</evidence>
<gene>
    <name evidence="2" type="ORF">JVT61DRAFT_7744</name>
</gene>
<feature type="compositionally biased region" description="Polar residues" evidence="1">
    <location>
        <begin position="525"/>
        <end position="548"/>
    </location>
</feature>
<feature type="compositionally biased region" description="Polar residues" evidence="1">
    <location>
        <begin position="318"/>
        <end position="327"/>
    </location>
</feature>
<feature type="compositionally biased region" description="Basic and acidic residues" evidence="1">
    <location>
        <begin position="599"/>
        <end position="608"/>
    </location>
</feature>
<accession>A0A8I2YHM1</accession>
<organism evidence="2 3">
    <name type="scientific">Boletus reticuloceps</name>
    <dbReference type="NCBI Taxonomy" id="495285"/>
    <lineage>
        <taxon>Eukaryota</taxon>
        <taxon>Fungi</taxon>
        <taxon>Dikarya</taxon>
        <taxon>Basidiomycota</taxon>
        <taxon>Agaricomycotina</taxon>
        <taxon>Agaricomycetes</taxon>
        <taxon>Agaricomycetidae</taxon>
        <taxon>Boletales</taxon>
        <taxon>Boletineae</taxon>
        <taxon>Boletaceae</taxon>
        <taxon>Boletoideae</taxon>
        <taxon>Boletus</taxon>
    </lineage>
</organism>
<feature type="compositionally biased region" description="Polar residues" evidence="1">
    <location>
        <begin position="571"/>
        <end position="592"/>
    </location>
</feature>